<evidence type="ECO:0000313" key="2">
    <source>
        <dbReference type="Proteomes" id="UP000603912"/>
    </source>
</evidence>
<comment type="caution">
    <text evidence="1">The sequence shown here is derived from an EMBL/GenBank/DDBJ whole genome shotgun (WGS) entry which is preliminary data.</text>
</comment>
<dbReference type="Gene3D" id="3.90.550.10">
    <property type="entry name" value="Spore Coat Polysaccharide Biosynthesis Protein SpsA, Chain A"/>
    <property type="match status" value="1"/>
</dbReference>
<dbReference type="InterPro" id="IPR003329">
    <property type="entry name" value="Cytidylyl_trans"/>
</dbReference>
<reference evidence="1" key="2">
    <citation type="submission" date="2020-09" db="EMBL/GenBank/DDBJ databases">
        <authorList>
            <person name="Sun Q."/>
            <person name="Zhou Y."/>
        </authorList>
    </citation>
    <scope>NUCLEOTIDE SEQUENCE</scope>
    <source>
        <strain evidence="1">CGMCC 1.12214</strain>
    </source>
</reference>
<dbReference type="PANTHER" id="PTHR21485">
    <property type="entry name" value="HAD SUPERFAMILY MEMBERS CMAS AND KDSC"/>
    <property type="match status" value="1"/>
</dbReference>
<keyword evidence="2" id="KW-1185">Reference proteome</keyword>
<dbReference type="Pfam" id="PF02348">
    <property type="entry name" value="CTP_transf_3"/>
    <property type="match status" value="1"/>
</dbReference>
<dbReference type="InterPro" id="IPR050793">
    <property type="entry name" value="CMP-NeuNAc_synthase"/>
</dbReference>
<protein>
    <submittedName>
        <fullName evidence="1">Posttranslational modification protein</fullName>
    </submittedName>
</protein>
<dbReference type="SUPFAM" id="SSF53448">
    <property type="entry name" value="Nucleotide-diphospho-sugar transferases"/>
    <property type="match status" value="1"/>
</dbReference>
<evidence type="ECO:0000313" key="1">
    <source>
        <dbReference type="EMBL" id="GGH15568.1"/>
    </source>
</evidence>
<dbReference type="GO" id="GO:0008781">
    <property type="term" value="F:N-acylneuraminate cytidylyltransferase activity"/>
    <property type="evidence" value="ECO:0007669"/>
    <property type="project" value="TreeGrafter"/>
</dbReference>
<dbReference type="RefSeq" id="WP_188517088.1">
    <property type="nucleotide sequence ID" value="NZ_BMES01000001.1"/>
</dbReference>
<dbReference type="PANTHER" id="PTHR21485:SF6">
    <property type="entry name" value="N-ACYLNEURAMINATE CYTIDYLYLTRANSFERASE-RELATED"/>
    <property type="match status" value="1"/>
</dbReference>
<name>A0A917MJ61_9HYPH</name>
<gene>
    <name evidence="1" type="primary">ptmB</name>
    <name evidence="1" type="ORF">GCM10007036_15670</name>
</gene>
<reference evidence="1" key="1">
    <citation type="journal article" date="2014" name="Int. J. Syst. Evol. Microbiol.">
        <title>Complete genome sequence of Corynebacterium casei LMG S-19264T (=DSM 44701T), isolated from a smear-ripened cheese.</title>
        <authorList>
            <consortium name="US DOE Joint Genome Institute (JGI-PGF)"/>
            <person name="Walter F."/>
            <person name="Albersmeier A."/>
            <person name="Kalinowski J."/>
            <person name="Ruckert C."/>
        </authorList>
    </citation>
    <scope>NUCLEOTIDE SEQUENCE</scope>
    <source>
        <strain evidence="1">CGMCC 1.12214</strain>
    </source>
</reference>
<dbReference type="CDD" id="cd02513">
    <property type="entry name" value="CMP-NeuAc_Synthase"/>
    <property type="match status" value="1"/>
</dbReference>
<dbReference type="InterPro" id="IPR029044">
    <property type="entry name" value="Nucleotide-diphossugar_trans"/>
</dbReference>
<accession>A0A917MJ61</accession>
<organism evidence="1 2">
    <name type="scientific">Alsobacter metallidurans</name>
    <dbReference type="NCBI Taxonomy" id="340221"/>
    <lineage>
        <taxon>Bacteria</taxon>
        <taxon>Pseudomonadati</taxon>
        <taxon>Pseudomonadota</taxon>
        <taxon>Alphaproteobacteria</taxon>
        <taxon>Hyphomicrobiales</taxon>
        <taxon>Alsobacteraceae</taxon>
        <taxon>Alsobacter</taxon>
    </lineage>
</organism>
<dbReference type="AlphaFoldDB" id="A0A917MJ61"/>
<sequence length="236" mass="25495">MKRICTICARGGSKGVPGKNLRVIAGRPLLAWSIWQAAQTGLFDAIAVSSDSEDILRAAEAAGAQVLVRRPADMATDTAPKAPVIRHALLAAEAELGWQADVLVDLDATSPLREPADIAGAVAQLEADGRSCVITAAPARRSPYFNLVELDGAGNAHLSKPLPNAVVRRQDAPRCFDMNASIYVWRRSAIVGDPRVFYPDTGLYEMPEERSVDIDSPLDMDIVTMLMERRHGERPA</sequence>
<dbReference type="EMBL" id="BMES01000001">
    <property type="protein sequence ID" value="GGH15568.1"/>
    <property type="molecule type" value="Genomic_DNA"/>
</dbReference>
<dbReference type="Proteomes" id="UP000603912">
    <property type="component" value="Unassembled WGS sequence"/>
</dbReference>
<proteinExistence type="predicted"/>